<dbReference type="InterPro" id="IPR003593">
    <property type="entry name" value="AAA+_ATPase"/>
</dbReference>
<dbReference type="CDD" id="cd18584">
    <property type="entry name" value="ABC_6TM_AarD_CydD"/>
    <property type="match status" value="1"/>
</dbReference>
<evidence type="ECO:0000256" key="4">
    <source>
        <dbReference type="ARBA" id="ARBA00022840"/>
    </source>
</evidence>
<comment type="subcellular location">
    <subcellularLocation>
        <location evidence="1">Cell membrane</location>
        <topology evidence="1">Multi-pass membrane protein</topology>
    </subcellularLocation>
</comment>
<feature type="transmembrane region" description="Helical" evidence="7">
    <location>
        <begin position="250"/>
        <end position="273"/>
    </location>
</feature>
<gene>
    <name evidence="10" type="ORF">LA66_18820</name>
</gene>
<dbReference type="RefSeq" id="WP_039195690.1">
    <property type="nucleotide sequence ID" value="NZ_JRFJ01000006.1"/>
</dbReference>
<keyword evidence="5 7" id="KW-1133">Transmembrane helix</keyword>
<dbReference type="InterPro" id="IPR003439">
    <property type="entry name" value="ABC_transporter-like_ATP-bd"/>
</dbReference>
<dbReference type="GO" id="GO:0034040">
    <property type="term" value="F:ATPase-coupled lipid transmembrane transporter activity"/>
    <property type="evidence" value="ECO:0007669"/>
    <property type="project" value="TreeGrafter"/>
</dbReference>
<dbReference type="SUPFAM" id="SSF90123">
    <property type="entry name" value="ABC transporter transmembrane region"/>
    <property type="match status" value="1"/>
</dbReference>
<accession>A0A0B1Q3N0</accession>
<dbReference type="Proteomes" id="UP000030826">
    <property type="component" value="Unassembled WGS sequence"/>
</dbReference>
<feature type="domain" description="ABC transporter" evidence="8">
    <location>
        <begin position="354"/>
        <end position="582"/>
    </location>
</feature>
<evidence type="ECO:0000313" key="10">
    <source>
        <dbReference type="EMBL" id="KHJ53445.1"/>
    </source>
</evidence>
<comment type="caution">
    <text evidence="10">The sequence shown here is derived from an EMBL/GenBank/DDBJ whole genome shotgun (WGS) entry which is preliminary data.</text>
</comment>
<evidence type="ECO:0000256" key="3">
    <source>
        <dbReference type="ARBA" id="ARBA00022741"/>
    </source>
</evidence>
<dbReference type="PANTHER" id="PTHR24221:SF261">
    <property type="entry name" value="GLUTATHIONE_L-CYSTEINE TRANSPORT SYSTEM ATP-BINDING_PERMEASE PROTEIN CYDD"/>
    <property type="match status" value="1"/>
</dbReference>
<feature type="transmembrane region" description="Helical" evidence="7">
    <location>
        <begin position="141"/>
        <end position="162"/>
    </location>
</feature>
<dbReference type="GO" id="GO:0042883">
    <property type="term" value="P:cysteine transport"/>
    <property type="evidence" value="ECO:0007669"/>
    <property type="project" value="InterPro"/>
</dbReference>
<evidence type="ECO:0000259" key="9">
    <source>
        <dbReference type="PROSITE" id="PS50929"/>
    </source>
</evidence>
<sequence length="584" mass="61380">MTTTTRHDRETARRHGRWLRARRADGGMALKAGLVLPLAAGLLLVGQAWLLAGIVDAVAVRGAMLADLDARIAGLAGLILARAMLSALGERAAARGAEAIKRQVRRRIMAGYLQGPLAPVRPESGAVASTIVEQVDALDGFYARFLPAMVQAAILPIAFAAIVLPVDIVVALLFIVTAPLIPLFMALVGWGAQAASDAQADAMARLSGFFADRLRGLLTIRLLGRADDEAHLLTERGDALRRRTFRVLRIAFLSSAVLELFAALGVAGVALYIGLAYLGMIGSAGAGATLAAGLFCLMIAPEVYQPLRLLAAHYHDRTGAMAAVAMIEAHYAEDRPLPDTGTARPPAAGRPTDLALRGLVLEAPGGRPLLHAFSLDIEADRHLGIIGASGCGKSTLIETIAGLRAPAAGTIRLGGIDVLQSSWGRRAETICHIGQSPRLFHGTIADNIRFARPDATDADIQRAADAALVQRFAARLPDGLETRIGEGGYGLSGGQAHRVGLARLFLRDPALILLDEPTAHLDTATEDELMANILAFAKGRMLVMATHSSGAAARMTTVLRFADGVLVPCGGRAARVRLVGKDAA</sequence>
<dbReference type="GO" id="GO:0005524">
    <property type="term" value="F:ATP binding"/>
    <property type="evidence" value="ECO:0007669"/>
    <property type="project" value="UniProtKB-KW"/>
</dbReference>
<dbReference type="InterPro" id="IPR039421">
    <property type="entry name" value="Type_1_exporter"/>
</dbReference>
<keyword evidence="3" id="KW-0547">Nucleotide-binding</keyword>
<dbReference type="EMBL" id="JRFJ01000006">
    <property type="protein sequence ID" value="KHJ53445.1"/>
    <property type="molecule type" value="Genomic_DNA"/>
</dbReference>
<evidence type="ECO:0000256" key="5">
    <source>
        <dbReference type="ARBA" id="ARBA00022989"/>
    </source>
</evidence>
<dbReference type="GO" id="GO:0140359">
    <property type="term" value="F:ABC-type transporter activity"/>
    <property type="evidence" value="ECO:0007669"/>
    <property type="project" value="InterPro"/>
</dbReference>
<dbReference type="PROSITE" id="PS50893">
    <property type="entry name" value="ABC_TRANSPORTER_2"/>
    <property type="match status" value="1"/>
</dbReference>
<feature type="transmembrane region" description="Helical" evidence="7">
    <location>
        <begin position="279"/>
        <end position="300"/>
    </location>
</feature>
<dbReference type="InterPro" id="IPR011527">
    <property type="entry name" value="ABC1_TM_dom"/>
</dbReference>
<dbReference type="NCBIfam" id="TIGR02857">
    <property type="entry name" value="CydD"/>
    <property type="match status" value="1"/>
</dbReference>
<dbReference type="GO" id="GO:0016887">
    <property type="term" value="F:ATP hydrolysis activity"/>
    <property type="evidence" value="ECO:0007669"/>
    <property type="project" value="InterPro"/>
</dbReference>
<dbReference type="Pfam" id="PF00005">
    <property type="entry name" value="ABC_tran"/>
    <property type="match status" value="1"/>
</dbReference>
<protein>
    <recommendedName>
        <fullName evidence="12">ABC transporter ATP-binding protein</fullName>
    </recommendedName>
</protein>
<dbReference type="Gene3D" id="3.40.50.300">
    <property type="entry name" value="P-loop containing nucleotide triphosphate hydrolases"/>
    <property type="match status" value="1"/>
</dbReference>
<feature type="domain" description="ABC transmembrane type-1" evidence="9">
    <location>
        <begin position="32"/>
        <end position="319"/>
    </location>
</feature>
<dbReference type="AlphaFoldDB" id="A0A0B1Q3N0"/>
<dbReference type="STRING" id="370622.LA66_18820"/>
<evidence type="ECO:0000259" key="8">
    <source>
        <dbReference type="PROSITE" id="PS50893"/>
    </source>
</evidence>
<dbReference type="SUPFAM" id="SSF52540">
    <property type="entry name" value="P-loop containing nucleoside triphosphate hydrolases"/>
    <property type="match status" value="1"/>
</dbReference>
<keyword evidence="6 7" id="KW-0472">Membrane</keyword>
<dbReference type="InterPro" id="IPR014216">
    <property type="entry name" value="ABC_transptr_CydD"/>
</dbReference>
<organism evidence="10 11">
    <name type="scientific">Aureimonas altamirensis</name>
    <dbReference type="NCBI Taxonomy" id="370622"/>
    <lineage>
        <taxon>Bacteria</taxon>
        <taxon>Pseudomonadati</taxon>
        <taxon>Pseudomonadota</taxon>
        <taxon>Alphaproteobacteria</taxon>
        <taxon>Hyphomicrobiales</taxon>
        <taxon>Aurantimonadaceae</taxon>
        <taxon>Aureimonas</taxon>
    </lineage>
</organism>
<dbReference type="PROSITE" id="PS50929">
    <property type="entry name" value="ABC_TM1F"/>
    <property type="match status" value="1"/>
</dbReference>
<feature type="transmembrane region" description="Helical" evidence="7">
    <location>
        <begin position="72"/>
        <end position="93"/>
    </location>
</feature>
<evidence type="ECO:0000256" key="6">
    <source>
        <dbReference type="ARBA" id="ARBA00023136"/>
    </source>
</evidence>
<proteinExistence type="predicted"/>
<evidence type="ECO:0008006" key="12">
    <source>
        <dbReference type="Google" id="ProtNLM"/>
    </source>
</evidence>
<dbReference type="PANTHER" id="PTHR24221">
    <property type="entry name" value="ATP-BINDING CASSETTE SUB-FAMILY B"/>
    <property type="match status" value="1"/>
</dbReference>
<dbReference type="InterPro" id="IPR036640">
    <property type="entry name" value="ABC1_TM_sf"/>
</dbReference>
<keyword evidence="4" id="KW-0067">ATP-binding</keyword>
<dbReference type="Gene3D" id="1.20.1560.10">
    <property type="entry name" value="ABC transporter type 1, transmembrane domain"/>
    <property type="match status" value="1"/>
</dbReference>
<evidence type="ECO:0000256" key="2">
    <source>
        <dbReference type="ARBA" id="ARBA00022692"/>
    </source>
</evidence>
<evidence type="ECO:0000313" key="11">
    <source>
        <dbReference type="Proteomes" id="UP000030826"/>
    </source>
</evidence>
<feature type="transmembrane region" description="Helical" evidence="7">
    <location>
        <begin position="168"/>
        <end position="190"/>
    </location>
</feature>
<keyword evidence="2 7" id="KW-0812">Transmembrane</keyword>
<evidence type="ECO:0000256" key="7">
    <source>
        <dbReference type="SAM" id="Phobius"/>
    </source>
</evidence>
<evidence type="ECO:0000256" key="1">
    <source>
        <dbReference type="ARBA" id="ARBA00004651"/>
    </source>
</evidence>
<name>A0A0B1Q3N0_9HYPH</name>
<dbReference type="GO" id="GO:0005886">
    <property type="term" value="C:plasma membrane"/>
    <property type="evidence" value="ECO:0007669"/>
    <property type="project" value="UniProtKB-SubCell"/>
</dbReference>
<dbReference type="Pfam" id="PF00664">
    <property type="entry name" value="ABC_membrane"/>
    <property type="match status" value="1"/>
</dbReference>
<dbReference type="InterPro" id="IPR027417">
    <property type="entry name" value="P-loop_NTPase"/>
</dbReference>
<dbReference type="OrthoDB" id="9806127at2"/>
<dbReference type="SMART" id="SM00382">
    <property type="entry name" value="AAA"/>
    <property type="match status" value="1"/>
</dbReference>
<reference evidence="10 11" key="1">
    <citation type="submission" date="2014-09" db="EMBL/GenBank/DDBJ databases">
        <title>Isolation and characterization of Aurantimonas altamirensis ON-56566 from clinical sample following a dog bite.</title>
        <authorList>
            <person name="Eshaghi A."/>
            <person name="Li A."/>
            <person name="Shahinas D."/>
            <person name="Bahn P."/>
            <person name="Kus J.V."/>
            <person name="Patel S.N."/>
        </authorList>
    </citation>
    <scope>NUCLEOTIDE SEQUENCE [LARGE SCALE GENOMIC DNA]</scope>
    <source>
        <strain evidence="10 11">ON-56566</strain>
    </source>
</reference>
<feature type="transmembrane region" description="Helical" evidence="7">
    <location>
        <begin position="29"/>
        <end position="52"/>
    </location>
</feature>